<evidence type="ECO:0008006" key="3">
    <source>
        <dbReference type="Google" id="ProtNLM"/>
    </source>
</evidence>
<dbReference type="AlphaFoldDB" id="A0A660SJ14"/>
<comment type="caution">
    <text evidence="1">The sequence shown here is derived from an EMBL/GenBank/DDBJ whole genome shotgun (WGS) entry which is preliminary data.</text>
</comment>
<proteinExistence type="predicted"/>
<sequence length="333" mass="36729">MKKYFSLFVFLFLISLLFTNIYGSKKSIEYTNEYKNVDVSVDQDDTLSNDAVSIGGTLDINGVIDGDAVSIGGEVNINGEIEGDLVVIGSYGEIDSLTIVNGEFVNIGSNLDIHKNAQFKGAKTNISLGPINKLVGLRFIPYMGKRNNISFKGFNLVSGITKFIILYLLSLAIILIFKGSRKVEETTIKNPFRTFLAGLLVEILVIPAIIVLLISIIGIPLVPFFILLLFIGVFFGTAVIIFMTGKYVCNKFNKHNIHPSLTILIGLLVLSVIPLIHFIGVWANIGWIEVIFAILLYIQSFIIITYSFGAVALSKFGTKIYKKVQIGEKNEVK</sequence>
<protein>
    <recommendedName>
        <fullName evidence="3">Polymer-forming cytoskeletal protein</fullName>
    </recommendedName>
</protein>
<dbReference type="Proteomes" id="UP000271125">
    <property type="component" value="Unassembled WGS sequence"/>
</dbReference>
<evidence type="ECO:0000313" key="2">
    <source>
        <dbReference type="Proteomes" id="UP000271125"/>
    </source>
</evidence>
<evidence type="ECO:0000313" key="1">
    <source>
        <dbReference type="EMBL" id="RKX70096.1"/>
    </source>
</evidence>
<reference evidence="1 2" key="1">
    <citation type="submission" date="2018-06" db="EMBL/GenBank/DDBJ databases">
        <title>Extensive metabolic versatility and redundancy in microbially diverse, dynamic hydrothermal sediments.</title>
        <authorList>
            <person name="Dombrowski N."/>
            <person name="Teske A."/>
            <person name="Baker B.J."/>
        </authorList>
    </citation>
    <scope>NUCLEOTIDE SEQUENCE [LARGE SCALE GENOMIC DNA]</scope>
    <source>
        <strain evidence="1">B10_G13</strain>
    </source>
</reference>
<dbReference type="EMBL" id="QNBD01000152">
    <property type="protein sequence ID" value="RKX70096.1"/>
    <property type="molecule type" value="Genomic_DNA"/>
</dbReference>
<organism evidence="1 2">
    <name type="scientific">candidate division TA06 bacterium</name>
    <dbReference type="NCBI Taxonomy" id="2250710"/>
    <lineage>
        <taxon>Bacteria</taxon>
        <taxon>Bacteria division TA06</taxon>
    </lineage>
</organism>
<accession>A0A660SJ14</accession>
<gene>
    <name evidence="1" type="ORF">DRP43_03720</name>
</gene>
<name>A0A660SJ14_UNCT6</name>